<dbReference type="EMBL" id="JADMCD010000005">
    <property type="protein sequence ID" value="MBF8641465.1"/>
    <property type="molecule type" value="Genomic_DNA"/>
</dbReference>
<sequence length="54" mass="6653">MLPLRQLHRRPRTGLPRLFDQPAYRKRNAIEQLFNWLKKHCRTVTRFEKLTSSF</sequence>
<organism evidence="1 2">
    <name type="scientific">Pseudomonas luteola</name>
    <dbReference type="NCBI Taxonomy" id="47886"/>
    <lineage>
        <taxon>Bacteria</taxon>
        <taxon>Pseudomonadati</taxon>
        <taxon>Pseudomonadota</taxon>
        <taxon>Gammaproteobacteria</taxon>
        <taxon>Pseudomonadales</taxon>
        <taxon>Pseudomonadaceae</taxon>
        <taxon>Pseudomonas</taxon>
    </lineage>
</organism>
<proteinExistence type="predicted"/>
<keyword evidence="2" id="KW-1185">Reference proteome</keyword>
<accession>A0ABS0FM82</accession>
<protein>
    <submittedName>
        <fullName evidence="1">Transposase</fullName>
    </submittedName>
</protein>
<evidence type="ECO:0000313" key="2">
    <source>
        <dbReference type="Proteomes" id="UP000626180"/>
    </source>
</evidence>
<name>A0ABS0FM82_PSELU</name>
<reference evidence="1 2" key="1">
    <citation type="submission" date="2020-10" db="EMBL/GenBank/DDBJ databases">
        <title>Genome sequences of Pseudomonas isolates.</title>
        <authorList>
            <person name="Wessels L."/>
            <person name="Reich F."/>
            <person name="Hammerl J."/>
        </authorList>
    </citation>
    <scope>NUCLEOTIDE SEQUENCE [LARGE SCALE GENOMIC DNA]</scope>
    <source>
        <strain evidence="1 2">20-MO00624-0</strain>
    </source>
</reference>
<gene>
    <name evidence="1" type="ORF">IRZ65_12310</name>
</gene>
<dbReference type="Proteomes" id="UP000626180">
    <property type="component" value="Unassembled WGS sequence"/>
</dbReference>
<evidence type="ECO:0000313" key="1">
    <source>
        <dbReference type="EMBL" id="MBF8641465.1"/>
    </source>
</evidence>
<comment type="caution">
    <text evidence="1">The sequence shown here is derived from an EMBL/GenBank/DDBJ whole genome shotgun (WGS) entry which is preliminary data.</text>
</comment>